<dbReference type="CDD" id="cd10451">
    <property type="entry name" value="GIY-YIG_LuxR_like"/>
    <property type="match status" value="1"/>
</dbReference>
<proteinExistence type="predicted"/>
<reference evidence="1 2" key="1">
    <citation type="submission" date="2019-12" db="EMBL/GenBank/DDBJ databases">
        <title>Sequence classification of anaerobic respiratory reductive dehalogenases: First we see many, then we see few.</title>
        <authorList>
            <person name="Molenda O."/>
            <person name="Puentes Jacome L.A."/>
            <person name="Cao X."/>
            <person name="Nesbo C.L."/>
            <person name="Tang S."/>
            <person name="Morson N."/>
            <person name="Patron J."/>
            <person name="Lomheim L."/>
            <person name="Wishart D.S."/>
            <person name="Edwards E.A."/>
        </authorList>
    </citation>
    <scope>NUCLEOTIDE SEQUENCE [LARGE SCALE GENOMIC DNA]</scope>
    <source>
        <strain evidence="1 2">12DCA</strain>
    </source>
</reference>
<dbReference type="Gene3D" id="3.40.1440.10">
    <property type="entry name" value="GIY-YIG endonuclease"/>
    <property type="match status" value="1"/>
</dbReference>
<dbReference type="RefSeq" id="WP_158208270.1">
    <property type="nucleotide sequence ID" value="NZ_CP046996.1"/>
</dbReference>
<dbReference type="InterPro" id="IPR035901">
    <property type="entry name" value="GIY-YIG_endonuc_sf"/>
</dbReference>
<accession>A0A857DHX5</accession>
<dbReference type="EMBL" id="CP046996">
    <property type="protein sequence ID" value="QHA00894.1"/>
    <property type="molecule type" value="Genomic_DNA"/>
</dbReference>
<evidence type="ECO:0000313" key="2">
    <source>
        <dbReference type="Proteomes" id="UP000430508"/>
    </source>
</evidence>
<dbReference type="Proteomes" id="UP000430508">
    <property type="component" value="Chromosome"/>
</dbReference>
<dbReference type="AlphaFoldDB" id="A0A857DHX5"/>
<sequence>MAGTSDWKRELRNEYKERKTSGGAFMITNNENGRYVLQGAVNVRRFQNRFDFSKDTGSCVLTKLQQEWNEYGAKAFKFEVLEEIEMKDTQTMKEFEEDLQLLEEIWAEKLDPKLRIP</sequence>
<protein>
    <submittedName>
        <fullName evidence="1">GIY-YIG nuclease family protein</fullName>
    </submittedName>
</protein>
<evidence type="ECO:0000313" key="1">
    <source>
        <dbReference type="EMBL" id="QHA00894.1"/>
    </source>
</evidence>
<name>A0A857DHX5_9FIRM</name>
<gene>
    <name evidence="1" type="ORF">GQ588_09745</name>
</gene>
<organism evidence="1 2">
    <name type="scientific">Dehalobacter restrictus</name>
    <dbReference type="NCBI Taxonomy" id="55583"/>
    <lineage>
        <taxon>Bacteria</taxon>
        <taxon>Bacillati</taxon>
        <taxon>Bacillota</taxon>
        <taxon>Clostridia</taxon>
        <taxon>Eubacteriales</taxon>
        <taxon>Desulfitobacteriaceae</taxon>
        <taxon>Dehalobacter</taxon>
    </lineage>
</organism>